<organism evidence="3 4">
    <name type="scientific">Segatella bryantii</name>
    <name type="common">Prevotella bryantii</name>
    <dbReference type="NCBI Taxonomy" id="77095"/>
    <lineage>
        <taxon>Bacteria</taxon>
        <taxon>Pseudomonadati</taxon>
        <taxon>Bacteroidota</taxon>
        <taxon>Bacteroidia</taxon>
        <taxon>Bacteroidales</taxon>
        <taxon>Prevotellaceae</taxon>
        <taxon>Segatella</taxon>
    </lineage>
</organism>
<gene>
    <name evidence="3" type="ORF">CIK91_10265</name>
</gene>
<dbReference type="Proteomes" id="UP000216189">
    <property type="component" value="Unassembled WGS sequence"/>
</dbReference>
<dbReference type="EMBL" id="NPJF01000050">
    <property type="protein sequence ID" value="OYP54191.1"/>
    <property type="molecule type" value="Genomic_DNA"/>
</dbReference>
<protein>
    <recommendedName>
        <fullName evidence="5">Protein NO VEIN C-terminal domain-containing protein</fullName>
    </recommendedName>
</protein>
<dbReference type="RefSeq" id="WP_094448817.1">
    <property type="nucleotide sequence ID" value="NZ_CP091801.1"/>
</dbReference>
<reference evidence="3 4" key="1">
    <citation type="submission" date="2017-08" db="EMBL/GenBank/DDBJ databases">
        <title>Comparative genomics of non-oral Prevotella species.</title>
        <authorList>
            <person name="Accetto T."/>
            <person name="Nograsek B."/>
            <person name="Avgustin G."/>
        </authorList>
    </citation>
    <scope>NUCLEOTIDE SEQUENCE [LARGE SCALE GENOMIC DNA]</scope>
    <source>
        <strain evidence="3 4">TC1-1</strain>
    </source>
</reference>
<accession>A0ABX4EGR1</accession>
<keyword evidence="1" id="KW-0175">Coiled coil</keyword>
<sequence length="1646" mass="191292">MKIRDLRGYVKSISGSFDIDKLGTDNEPFFEKVYGAGRQVDKMINSVADFASNSEEQLFYEFVQNAYDAKTDSLFFFANEKYLIVLNNGIPFYTDADIHKNSGELFSFLAKGASDKGEGSLGYYGQGSKLLYTLITDSSLANTRDLLHKSIYLEKKGPYVISWNDAVQLNNLLLDREEWEPADFEDIEENILICKIINSYFPVIPGISSDYFSNSEYHEVLAAFNQLVDPRNLNRLKQGTAIIIPLGKGQYEKILKESNLTKVKTRLGGFSSITSDKEYNKGKHINNIFVFGEAIEQHDVKSIILETNIEGETLKYHFAFNPVFAEEGYVNLFKGLPILEAKYNLGFIIDSQSFELDNSRQRIINQEKTKAQLAEAFSVLLNRIVALKKSSKETFDYIYKALLVTNIPEGEDYDFVRVPFEQVFLPFFKENVLTDKGTYVKLENARKGKYSEIIPLQEIGITTYSWAEESIIKSYKDHHVYIERYELKDVLSDANTNQLTSYFKGLSTEGYEVFTKLLWNESLDNLAIFKIFRSNKGNMFSLNELQSDTNVYFYTKDTAKLIQAYRAFTDLEYIPTAVNIDNSILWNKLLEKIKAYPHSFNVSDAGKECACTILKYYLEANPSSISVVRNIELLPNMMDVRMPFKQILNARPNGTTILDNFLLKGYRPECLDSSWLCTKKKDIWNLLIEKFEEIKKDKGWQTDSKIYLKDIKSLYNQLEDKQNAGTITLYLNADGIPTNTVQHYLRDERLSEAEYNLITKHFKDTIFVPYKFKDDLRVSPFNLTGISLNEMITNGEKVDQTLLTLFFKVDKYFLDKFYIQETGGMFAIYHLGSGKNYLSTEIDNEQEVAKMLEKYNYHQIPENIFGLISKDLVKRYKFTENTELVNAAMSACEPKYLLFPIIKKCNDDVKRRYFNFILSELNIYRTINDKDIIWQIIQYAAKYDDYKDYVFNVLQYKDEALPDTIKPSTIMCRGKEFNLYDLIPEYKADNETIDKFLALLPDGKWFKEEYYKDKQEKISAEEVYDDYIEEDDLSLKEIEFALDYLYDNGKDIEYLHTVDESVSLKEVLSLISNNDYPNVDNYLAIEGFDKEKQICAPDDVLLQEERMPKDIVKWLTDNPGSHGKITGYMDENTPLVRLRRALLNNEAFFDPLVLIGQNSDLLKNTIQWIVKKTKDFTYLSENFSTINRLLENLPESLEKANIPVMTFTGALSETDKMPLMKVRLYSDSLQFINVDNNEFIAYLGNHPKLRKFVQDHLVCYYRTTEWLDNHDIKITKKTWSVFNSADVSGNYKEWDDPVYLKWKEQENITVNTSANAIGTNFQIRCNKQVIYSEQIHEEEFGYDSLQRMVVVHYPNKDKKKILALLAEVSKHAEFFKIPYIQLQQMFLEQFGELQDIAEKEGVDIQSVVRSAIKQAQAGTDTSAESGNGTSEGKGNTSLDIDDSTRDKLEENIESIKDILDGYSEEELKKLAEDPENIKRKMEEIEEEEDPESQVRQTIGYIGELIYRNYLKDKLKKDIEFSADEGEGAYDFKYDNVYVDVKTNLYSFRDKTVPFYMHISQSKFLQEHPESQYRIVRISLKDLALEQDYITLRSRYGVDQNPRQNESLKKDCEKIATKYWRKARIEEFNELSPEYSIKLEIKNRKHE</sequence>
<dbReference type="InterPro" id="IPR036890">
    <property type="entry name" value="HATPase_C_sf"/>
</dbReference>
<name>A0ABX4EGR1_SEGBR</name>
<evidence type="ECO:0000256" key="1">
    <source>
        <dbReference type="SAM" id="Coils"/>
    </source>
</evidence>
<evidence type="ECO:0000256" key="2">
    <source>
        <dbReference type="SAM" id="MobiDB-lite"/>
    </source>
</evidence>
<proteinExistence type="predicted"/>
<dbReference type="SUPFAM" id="SSF55874">
    <property type="entry name" value="ATPase domain of HSP90 chaperone/DNA topoisomerase II/histidine kinase"/>
    <property type="match status" value="1"/>
</dbReference>
<evidence type="ECO:0000313" key="3">
    <source>
        <dbReference type="EMBL" id="OYP54191.1"/>
    </source>
</evidence>
<evidence type="ECO:0008006" key="5">
    <source>
        <dbReference type="Google" id="ProtNLM"/>
    </source>
</evidence>
<comment type="caution">
    <text evidence="3">The sequence shown here is derived from an EMBL/GenBank/DDBJ whole genome shotgun (WGS) entry which is preliminary data.</text>
</comment>
<feature type="compositionally biased region" description="Polar residues" evidence="2">
    <location>
        <begin position="1416"/>
        <end position="1438"/>
    </location>
</feature>
<keyword evidence="4" id="KW-1185">Reference proteome</keyword>
<evidence type="ECO:0000313" key="4">
    <source>
        <dbReference type="Proteomes" id="UP000216189"/>
    </source>
</evidence>
<feature type="region of interest" description="Disordered" evidence="2">
    <location>
        <begin position="1415"/>
        <end position="1445"/>
    </location>
</feature>
<feature type="coiled-coil region" evidence="1">
    <location>
        <begin position="1445"/>
        <end position="1487"/>
    </location>
</feature>